<keyword evidence="4" id="KW-0472">Membrane</keyword>
<dbReference type="EMBL" id="DSOV01000004">
    <property type="protein sequence ID" value="HEN40951.1"/>
    <property type="molecule type" value="Genomic_DNA"/>
</dbReference>
<comment type="subcellular location">
    <subcellularLocation>
        <location evidence="1">Membrane</location>
        <topology evidence="1">Single-pass membrane protein</topology>
    </subcellularLocation>
</comment>
<dbReference type="InterPro" id="IPR007452">
    <property type="entry name" value="TamB_C"/>
</dbReference>
<protein>
    <submittedName>
        <fullName evidence="6">Translocation/assembly module TamB</fullName>
    </submittedName>
</protein>
<proteinExistence type="predicted"/>
<dbReference type="PANTHER" id="PTHR36985">
    <property type="entry name" value="TRANSLOCATION AND ASSEMBLY MODULE SUBUNIT TAMB"/>
    <property type="match status" value="1"/>
</dbReference>
<comment type="caution">
    <text evidence="6">The sequence shown here is derived from an EMBL/GenBank/DDBJ whole genome shotgun (WGS) entry which is preliminary data.</text>
</comment>
<accession>A0A831TWH6</accession>
<dbReference type="Pfam" id="PF04357">
    <property type="entry name" value="TamB"/>
    <property type="match status" value="1"/>
</dbReference>
<dbReference type="GO" id="GO:0005886">
    <property type="term" value="C:plasma membrane"/>
    <property type="evidence" value="ECO:0007669"/>
    <property type="project" value="InterPro"/>
</dbReference>
<organism evidence="6">
    <name type="scientific">Geobacter metallireducens</name>
    <dbReference type="NCBI Taxonomy" id="28232"/>
    <lineage>
        <taxon>Bacteria</taxon>
        <taxon>Pseudomonadati</taxon>
        <taxon>Thermodesulfobacteriota</taxon>
        <taxon>Desulfuromonadia</taxon>
        <taxon>Geobacterales</taxon>
        <taxon>Geobacteraceae</taxon>
        <taxon>Geobacter</taxon>
    </lineage>
</organism>
<evidence type="ECO:0000313" key="6">
    <source>
        <dbReference type="EMBL" id="HEN40951.1"/>
    </source>
</evidence>
<keyword evidence="3" id="KW-1133">Transmembrane helix</keyword>
<gene>
    <name evidence="6" type="ORF">ENQ87_01045</name>
</gene>
<evidence type="ECO:0000256" key="2">
    <source>
        <dbReference type="ARBA" id="ARBA00022692"/>
    </source>
</evidence>
<dbReference type="GO" id="GO:0009306">
    <property type="term" value="P:protein secretion"/>
    <property type="evidence" value="ECO:0007669"/>
    <property type="project" value="InterPro"/>
</dbReference>
<reference evidence="6" key="1">
    <citation type="journal article" date="2020" name="mSystems">
        <title>Genome- and Community-Level Interaction Insights into Carbon Utilization and Element Cycling Functions of Hydrothermarchaeota in Hydrothermal Sediment.</title>
        <authorList>
            <person name="Zhou Z."/>
            <person name="Liu Y."/>
            <person name="Xu W."/>
            <person name="Pan J."/>
            <person name="Luo Z.H."/>
            <person name="Li M."/>
        </authorList>
    </citation>
    <scope>NUCLEOTIDE SEQUENCE [LARGE SCALE GENOMIC DNA]</scope>
    <source>
        <strain evidence="6">SpSt-349</strain>
    </source>
</reference>
<name>A0A831TWH6_GEOME</name>
<evidence type="ECO:0000256" key="1">
    <source>
        <dbReference type="ARBA" id="ARBA00004167"/>
    </source>
</evidence>
<keyword evidence="2" id="KW-0812">Transmembrane</keyword>
<evidence type="ECO:0000256" key="3">
    <source>
        <dbReference type="ARBA" id="ARBA00022989"/>
    </source>
</evidence>
<evidence type="ECO:0000256" key="4">
    <source>
        <dbReference type="ARBA" id="ARBA00023136"/>
    </source>
</evidence>
<dbReference type="GO" id="GO:0097347">
    <property type="term" value="C:TAM protein secretion complex"/>
    <property type="evidence" value="ECO:0007669"/>
    <property type="project" value="TreeGrafter"/>
</dbReference>
<dbReference type="PANTHER" id="PTHR36985:SF1">
    <property type="entry name" value="TRANSLOCATION AND ASSEMBLY MODULE SUBUNIT TAMB"/>
    <property type="match status" value="1"/>
</dbReference>
<evidence type="ECO:0000259" key="5">
    <source>
        <dbReference type="Pfam" id="PF04357"/>
    </source>
</evidence>
<sequence>MKRAAAYLVPALILGLLAAGIVAGRWLLGTPEGARRLLEAVSRVTPLTVTARQVEGSAGRDLRLTGVRLAWPKGYLEAERFRLRWHPLLLLSGTLAVQELSLDRVMIQDNAPPSTTAPDLTWPTVTGIAARMDGYADAVRITGLQYRSRTGPIHDLGDLSAVVTWHDRTLSVGRLSARTPAGTVTGRLAARFDRPALRADLTADAADPVAGFSRFTLAARLAPARSPEQMAGPLTLTAGGRAKRAATLAGEAGMTRTGFTLGAVRLAQEGRRGTVTAAGTITLTAGDPVADLRATLASLDLTPEVGTATDLSGTVHLAGTWRKYRGHFDLANAGKDWRAARLAAAVGGTDREMTLTSLAGNLLGGRVDGDLKLGWSDGFALAGALKGRGLDPGRITRGWNGAVNLDLTGDVRWTDAPLPAGAVNLALGESRLRGHPLTGALDARSDGTDLQIRQLNLHGRGFDLEARGALRERITFAAAITDLGGLVPDTRGRLALDGWTRYRLGRLGGAITGQGSDLGTGTLAAAAAAFSARLADDGTEALDAALRLTGVAAGEFRADTAAITAAGTLPRHTVAGELRSGPYSGAATLAGGFGEGSWRGRITRLAARDTVGPWHLTAPAELAVTPEAITLAPLVLAGVGSERLELAANLARATMEGTVRGAWRDLDLTRAAPWLPREYRLGGRLSGSAAARLLPRKRIDLSGQAALASGAFRWAGTGGEIRADGAGAEVSLSWRGGLGADSQPRGDDRLTFTGSASARAVVSAEGGEIAIPKLALALQGGPKGVEARLDLGSADGGTAQARFSSPEPARPALPQRGRFAASWQGIDLALARPWLPPTVAVSGRLAGEAAGSLLPGARLDARGSAEIGGGTVRWRDGAGEYTVRLREADTSWTWRDTALAGTLSLALAEYGEVRGTFRLPLPARIPATLNPRAPLAATLAGELREQGLLTALLPGLVQESSGTLRIDLGVGGTWEAPRLGGTFALADAGAYLPTAGVRLRKVALDGRLAGSEITIESLRAQSGPGTITATAVIGLDQRRPARYRGTVTGERFQAVNLPETQMLATPQLTFEGTPAKLAVRGTFHVPELLVTAAGTGGPVTASRDVILEGAPPPEDDGFPLALDIRVGVTLGDRVIVKAAGIDAQLGGNVDLVILGPDTVTSSGAIRVVKGHYSTYGVKLEIVRGRVFYPGGPISRPTLDFLALRTEGDVKAGVTVSGTPDQPVVKLYSEPAMADTEILSYIVLGRPLSGAEGETSLLMQAAGALLSAGQSVSLQDQFRQRLGIDVLDISGAKGTSYGGYRKIAVAPNGKTPAAAAAGVNETMVTVGKYLTPDLYLSYGRSLFSERNQVVLRYRLSKRLEIETQAGTELGADITYRIDFD</sequence>
<feature type="domain" description="Translocation and assembly module TamB C-terminal" evidence="5">
    <location>
        <begin position="1018"/>
        <end position="1378"/>
    </location>
</feature>